<protein>
    <submittedName>
        <fullName evidence="1">Uncharacterized protein</fullName>
    </submittedName>
</protein>
<name>A0A7D3UQM6_9VIRU</name>
<proteinExistence type="predicted"/>
<dbReference type="Proteomes" id="UP001162001">
    <property type="component" value="Segment"/>
</dbReference>
<dbReference type="EMBL" id="MT418680">
    <property type="protein sequence ID" value="QKF94548.1"/>
    <property type="molecule type" value="Genomic_DNA"/>
</dbReference>
<accession>A0A7D3UQM6</accession>
<evidence type="ECO:0000313" key="1">
    <source>
        <dbReference type="EMBL" id="QKF94548.1"/>
    </source>
</evidence>
<sequence length="156" mass="18205">MSVDNFSLSDIDNSLKSAQQEKRSITEELSHQLIYKTLSNDAISQLYIKELGLETTIEMLQFEKQEYQREQAVKNKYTDLINILSTDLSNLPLSILTRIIKHKYGVDQIKFYSTFNSMELTLTSKDYRYAIIKKLHEDSCNKCNSLYHTTEKCTDK</sequence>
<evidence type="ECO:0000313" key="2">
    <source>
        <dbReference type="Proteomes" id="UP001162001"/>
    </source>
</evidence>
<keyword evidence="2" id="KW-1185">Reference proteome</keyword>
<gene>
    <name evidence="1" type="ORF">Fadolivirus_1_1090</name>
</gene>
<reference evidence="1 2" key="1">
    <citation type="submission" date="2020-04" db="EMBL/GenBank/DDBJ databases">
        <title>Advantages and limits of metagenomic assembly and binning of a giant virus.</title>
        <authorList>
            <person name="Schulz F."/>
            <person name="Andreani J."/>
            <person name="Francis R."/>
            <person name="Boudjemaa H."/>
            <person name="Bou Khalil J.Y."/>
            <person name="Lee J."/>
            <person name="La Scola B."/>
            <person name="Woyke T."/>
        </authorList>
    </citation>
    <scope>NUCLEOTIDE SEQUENCE [LARGE SCALE GENOMIC DNA]</scope>
    <source>
        <strain evidence="1 2">FV1/VV64</strain>
    </source>
</reference>
<organism evidence="1 2">
    <name type="scientific">Fadolivirus FV1/VV64</name>
    <dbReference type="NCBI Taxonomy" id="3070911"/>
    <lineage>
        <taxon>Viruses</taxon>
        <taxon>Varidnaviria</taxon>
        <taxon>Bamfordvirae</taxon>
        <taxon>Nucleocytoviricota</taxon>
        <taxon>Megaviricetes</taxon>
        <taxon>Imitervirales</taxon>
        <taxon>Mimiviridae</taxon>
        <taxon>Klosneuvirinae</taxon>
        <taxon>Fadolivirus</taxon>
        <taxon>Fadolivirus algeromassiliense</taxon>
    </lineage>
</organism>